<keyword evidence="3" id="KW-0067">ATP-binding</keyword>
<dbReference type="RefSeq" id="WP_171247140.1">
    <property type="nucleotide sequence ID" value="NZ_JABFAJ010000015.1"/>
</dbReference>
<dbReference type="InterPro" id="IPR027417">
    <property type="entry name" value="P-loop_NTPase"/>
</dbReference>
<feature type="domain" description="Orc1-like AAA ATPase" evidence="2">
    <location>
        <begin position="3"/>
        <end position="141"/>
    </location>
</feature>
<dbReference type="Proteomes" id="UP000557204">
    <property type="component" value="Unassembled WGS sequence"/>
</dbReference>
<evidence type="ECO:0000313" key="4">
    <source>
        <dbReference type="Proteomes" id="UP000557204"/>
    </source>
</evidence>
<dbReference type="SUPFAM" id="SSF52540">
    <property type="entry name" value="P-loop containing nucleoside triphosphate hydrolases"/>
    <property type="match status" value="1"/>
</dbReference>
<accession>A0A849K5F2</accession>
<feature type="domain" description="DUF234" evidence="1">
    <location>
        <begin position="327"/>
        <end position="422"/>
    </location>
</feature>
<dbReference type="EMBL" id="JABFAJ010000015">
    <property type="protein sequence ID" value="NNU27640.1"/>
    <property type="molecule type" value="Genomic_DNA"/>
</dbReference>
<dbReference type="Gene3D" id="3.40.50.300">
    <property type="entry name" value="P-loop containing nucleotide triphosphate hydrolases"/>
    <property type="match status" value="1"/>
</dbReference>
<dbReference type="GO" id="GO:0005524">
    <property type="term" value="F:ATP binding"/>
    <property type="evidence" value="ECO:0007669"/>
    <property type="project" value="UniProtKB-KW"/>
</dbReference>
<dbReference type="Pfam" id="PF03008">
    <property type="entry name" value="DUF234"/>
    <property type="match status" value="1"/>
</dbReference>
<sequence length="477" mass="51909">MEFHGRSSDLRLLQQQLDDVRTGTGTTRGRALMLSGRRRVGKSRLVQELCDRSDLPSVVFQATRRRNPAAERRDFLDIVAHSDLPGADLVAGLTASDWNQALRALAVALPDDGPAVVVIDELPWLTEQDLELEGALQTVWDRHLAHKPVLLVLVGSDLSIMTALQEHGRPFFGRARPIRIEPLHVADVQDATGLDAAAAVDAYLVTGGFPEIVQSWRPGSTLRTFLAESLTNPLSPLLVSGELSMLGEFPQATSARSVLDAVGSGERTFSTIAAAAGNDGPLKSGTLGPLLTTLQDRGALAVDSPLSTRADTKNKRYRVADAYLRFWLAFAPRAIPLVERGHGERALAQIERSWASWRGRAVEPLVRESLRRLLPDKSWPIVNAVGGWWNRRNNPEVDLVGTDHEPVARSVELVGSVKWHDTRPFDRREYDALARAAVAVPGASEDVPLVGVSRSGFVDGLPLAAAWGPGDLVAAWR</sequence>
<gene>
    <name evidence="3" type="ORF">HLI28_08805</name>
</gene>
<dbReference type="InterPro" id="IPR041664">
    <property type="entry name" value="AAA_16"/>
</dbReference>
<protein>
    <submittedName>
        <fullName evidence="3">ATP-binding protein</fullName>
    </submittedName>
</protein>
<reference evidence="3 4" key="1">
    <citation type="submission" date="2020-05" db="EMBL/GenBank/DDBJ databases">
        <title>Genome sequence of Isoptericola sp. JC619 isolated from Chilika lagoon, India.</title>
        <authorList>
            <person name="Kumar D."/>
            <person name="Appam K."/>
            <person name="Gandham S."/>
            <person name="Uppada J."/>
            <person name="Sasikala C."/>
            <person name="Venkata Ramana C."/>
        </authorList>
    </citation>
    <scope>NUCLEOTIDE SEQUENCE [LARGE SCALE GENOMIC DNA]</scope>
    <source>
        <strain evidence="3 4">JC619</strain>
    </source>
</reference>
<dbReference type="InterPro" id="IPR004256">
    <property type="entry name" value="DUF234"/>
</dbReference>
<dbReference type="PANTHER" id="PTHR34704">
    <property type="entry name" value="ATPASE"/>
    <property type="match status" value="1"/>
</dbReference>
<keyword evidence="4" id="KW-1185">Reference proteome</keyword>
<evidence type="ECO:0000313" key="3">
    <source>
        <dbReference type="EMBL" id="NNU27640.1"/>
    </source>
</evidence>
<name>A0A849K5F2_9MICO</name>
<organism evidence="3 4">
    <name type="scientific">Isoptericola sediminis</name>
    <dbReference type="NCBI Taxonomy" id="2733572"/>
    <lineage>
        <taxon>Bacteria</taxon>
        <taxon>Bacillati</taxon>
        <taxon>Actinomycetota</taxon>
        <taxon>Actinomycetes</taxon>
        <taxon>Micrococcales</taxon>
        <taxon>Promicromonosporaceae</taxon>
        <taxon>Isoptericola</taxon>
    </lineage>
</organism>
<evidence type="ECO:0000259" key="2">
    <source>
        <dbReference type="Pfam" id="PF13191"/>
    </source>
</evidence>
<keyword evidence="3" id="KW-0547">Nucleotide-binding</keyword>
<dbReference type="Pfam" id="PF13191">
    <property type="entry name" value="AAA_16"/>
    <property type="match status" value="1"/>
</dbReference>
<proteinExistence type="predicted"/>
<comment type="caution">
    <text evidence="3">The sequence shown here is derived from an EMBL/GenBank/DDBJ whole genome shotgun (WGS) entry which is preliminary data.</text>
</comment>
<dbReference type="PANTHER" id="PTHR34704:SF1">
    <property type="entry name" value="ATPASE"/>
    <property type="match status" value="1"/>
</dbReference>
<dbReference type="AlphaFoldDB" id="A0A849K5F2"/>
<evidence type="ECO:0000259" key="1">
    <source>
        <dbReference type="Pfam" id="PF03008"/>
    </source>
</evidence>